<dbReference type="InterPro" id="IPR009312">
    <property type="entry name" value="Phage_lambda_GpU-like"/>
</dbReference>
<dbReference type="Gene3D" id="3.30.70.1700">
    <property type="entry name" value="Phage minor tail protein U"/>
    <property type="match status" value="1"/>
</dbReference>
<accession>A0A502LA99</accession>
<dbReference type="Proteomes" id="UP000316282">
    <property type="component" value="Unassembled WGS sequence"/>
</dbReference>
<dbReference type="InterPro" id="IPR038512">
    <property type="entry name" value="GpU-like_sf"/>
</dbReference>
<dbReference type="SUPFAM" id="SSF143749">
    <property type="entry name" value="Phage tail protein-like"/>
    <property type="match status" value="1"/>
</dbReference>
<name>A0A502LA99_HAEHA</name>
<dbReference type="Pfam" id="PF06141">
    <property type="entry name" value="Phage_tail_U"/>
    <property type="match status" value="1"/>
</dbReference>
<organism evidence="1 2">
    <name type="scientific">Haemophilus haemolyticus</name>
    <dbReference type="NCBI Taxonomy" id="726"/>
    <lineage>
        <taxon>Bacteria</taxon>
        <taxon>Pseudomonadati</taxon>
        <taxon>Pseudomonadota</taxon>
        <taxon>Gammaproteobacteria</taxon>
        <taxon>Pasteurellales</taxon>
        <taxon>Pasteurellaceae</taxon>
        <taxon>Haemophilus</taxon>
    </lineage>
</organism>
<dbReference type="EMBL" id="SDPD01000009">
    <property type="protein sequence ID" value="TPH20666.1"/>
    <property type="molecule type" value="Genomic_DNA"/>
</dbReference>
<protein>
    <submittedName>
        <fullName evidence="1">Phage tail protein</fullName>
    </submittedName>
</protein>
<evidence type="ECO:0000313" key="2">
    <source>
        <dbReference type="Proteomes" id="UP000316282"/>
    </source>
</evidence>
<gene>
    <name evidence="1" type="ORF">EUX52_07555</name>
</gene>
<comment type="caution">
    <text evidence="1">The sequence shown here is derived from an EMBL/GenBank/DDBJ whole genome shotgun (WGS) entry which is preliminary data.</text>
</comment>
<dbReference type="InterPro" id="IPR035934">
    <property type="entry name" value="Phage_tail_protein-like_sf"/>
</dbReference>
<sequence length="134" mass="14960">MKIHSKIRQAVINALKPHLPKVKEFSNGKPSFTDIETQSPTVAVFISNVTPTGYLDGTLHATLHVAAFMRSASREDDLDKLAQEIYESGIVEESLASLTETTAFSSFDYEQDEQMATWIAADIQYNITYEVNND</sequence>
<reference evidence="1 2" key="1">
    <citation type="submission" date="2019-01" db="EMBL/GenBank/DDBJ databases">
        <title>Comparative genomic analysis identifies haemin-independent Haemophilus haemolyticus: a formal re-classification of Haemophilus intermedius.</title>
        <authorList>
            <person name="Harris T.M."/>
            <person name="Price E.P."/>
            <person name="Sarovich D.S."/>
            <person name="Norskov-Lauritsen N."/>
            <person name="Beissbarth J."/>
            <person name="Chang A.B."/>
            <person name="Smith-Vaughan H.C."/>
        </authorList>
    </citation>
    <scope>NUCLEOTIDE SEQUENCE [LARGE SCALE GENOMIC DNA]</scope>
    <source>
        <strain evidence="1 2">60982 B Hi-1</strain>
    </source>
</reference>
<dbReference type="AlphaFoldDB" id="A0A502LA99"/>
<proteinExistence type="predicted"/>
<evidence type="ECO:0000313" key="1">
    <source>
        <dbReference type="EMBL" id="TPH20666.1"/>
    </source>
</evidence>
<dbReference type="RefSeq" id="WP_140527751.1">
    <property type="nucleotide sequence ID" value="NZ_SDPD01000009.1"/>
</dbReference>